<keyword evidence="4" id="KW-1185">Reference proteome</keyword>
<feature type="domain" description="GST C-terminal" evidence="2">
    <location>
        <begin position="84"/>
        <end position="210"/>
    </location>
</feature>
<dbReference type="InterPro" id="IPR004046">
    <property type="entry name" value="GST_C"/>
</dbReference>
<dbReference type="Gene3D" id="1.20.1050.10">
    <property type="match status" value="1"/>
</dbReference>
<accession>A0A9W8CTX1</accession>
<dbReference type="InterPro" id="IPR036282">
    <property type="entry name" value="Glutathione-S-Trfase_C_sf"/>
</dbReference>
<sequence>MSSFTIRYFPVHSRAETIKAILSYAETDYKYETPEWPLQKSEQPAGKLPVLVETLPDSSEYVLSDSLAIESYLVDKFKLSVTGSPQVIARQQEIRYQIKDMFESCSLYRYSPPEARQVFLDHFLSSTKDIVAYHEKLLAENGSNGHYFGDSITYADLAAYATYRAIEAQLGDSTPQALKLFTKDSAPLLNKLFETVSAEPGLASYLATFN</sequence>
<evidence type="ECO:0000313" key="4">
    <source>
        <dbReference type="Proteomes" id="UP001149813"/>
    </source>
</evidence>
<reference evidence="3" key="1">
    <citation type="submission" date="2022-07" db="EMBL/GenBank/DDBJ databases">
        <title>Phylogenomic reconstructions and comparative analyses of Kickxellomycotina fungi.</title>
        <authorList>
            <person name="Reynolds N.K."/>
            <person name="Stajich J.E."/>
            <person name="Barry K."/>
            <person name="Grigoriev I.V."/>
            <person name="Crous P."/>
            <person name="Smith M.E."/>
        </authorList>
    </citation>
    <scope>NUCLEOTIDE SEQUENCE</scope>
    <source>
        <strain evidence="3">NBRC 32514</strain>
    </source>
</reference>
<proteinExistence type="predicted"/>
<dbReference type="AlphaFoldDB" id="A0A9W8CTX1"/>
<dbReference type="SUPFAM" id="SSF47616">
    <property type="entry name" value="GST C-terminal domain-like"/>
    <property type="match status" value="1"/>
</dbReference>
<dbReference type="GO" id="GO:0004364">
    <property type="term" value="F:glutathione transferase activity"/>
    <property type="evidence" value="ECO:0007669"/>
    <property type="project" value="TreeGrafter"/>
</dbReference>
<evidence type="ECO:0008006" key="5">
    <source>
        <dbReference type="Google" id="ProtNLM"/>
    </source>
</evidence>
<evidence type="ECO:0000313" key="3">
    <source>
        <dbReference type="EMBL" id="KAJ1724106.1"/>
    </source>
</evidence>
<gene>
    <name evidence="3" type="ORF">LPJ53_001568</name>
</gene>
<protein>
    <recommendedName>
        <fullName evidence="5">Glutathione S-transferase</fullName>
    </recommendedName>
</protein>
<dbReference type="PANTHER" id="PTHR11571">
    <property type="entry name" value="GLUTATHIONE S-TRANSFERASE"/>
    <property type="match status" value="1"/>
</dbReference>
<dbReference type="OrthoDB" id="414243at2759"/>
<dbReference type="Pfam" id="PF02798">
    <property type="entry name" value="GST_N"/>
    <property type="match status" value="1"/>
</dbReference>
<dbReference type="Proteomes" id="UP001149813">
    <property type="component" value="Unassembled WGS sequence"/>
</dbReference>
<dbReference type="InterPro" id="IPR004045">
    <property type="entry name" value="Glutathione_S-Trfase_N"/>
</dbReference>
<name>A0A9W8CTX1_9FUNG</name>
<dbReference type="EMBL" id="JANBOJ010000041">
    <property type="protein sequence ID" value="KAJ1724106.1"/>
    <property type="molecule type" value="Genomic_DNA"/>
</dbReference>
<dbReference type="GO" id="GO:0006749">
    <property type="term" value="P:glutathione metabolic process"/>
    <property type="evidence" value="ECO:0007669"/>
    <property type="project" value="TreeGrafter"/>
</dbReference>
<dbReference type="InterPro" id="IPR036249">
    <property type="entry name" value="Thioredoxin-like_sf"/>
</dbReference>
<dbReference type="PROSITE" id="PS50405">
    <property type="entry name" value="GST_CTER"/>
    <property type="match status" value="1"/>
</dbReference>
<dbReference type="InterPro" id="IPR010987">
    <property type="entry name" value="Glutathione-S-Trfase_C-like"/>
</dbReference>
<dbReference type="Gene3D" id="3.40.30.10">
    <property type="entry name" value="Glutaredoxin"/>
    <property type="match status" value="1"/>
</dbReference>
<organism evidence="3 4">
    <name type="scientific">Coemansia erecta</name>
    <dbReference type="NCBI Taxonomy" id="147472"/>
    <lineage>
        <taxon>Eukaryota</taxon>
        <taxon>Fungi</taxon>
        <taxon>Fungi incertae sedis</taxon>
        <taxon>Zoopagomycota</taxon>
        <taxon>Kickxellomycotina</taxon>
        <taxon>Kickxellomycetes</taxon>
        <taxon>Kickxellales</taxon>
        <taxon>Kickxellaceae</taxon>
        <taxon>Coemansia</taxon>
    </lineage>
</organism>
<evidence type="ECO:0000259" key="1">
    <source>
        <dbReference type="PROSITE" id="PS50404"/>
    </source>
</evidence>
<comment type="caution">
    <text evidence="3">The sequence shown here is derived from an EMBL/GenBank/DDBJ whole genome shotgun (WGS) entry which is preliminary data.</text>
</comment>
<dbReference type="InterPro" id="IPR050213">
    <property type="entry name" value="GST_superfamily"/>
</dbReference>
<dbReference type="Pfam" id="PF14497">
    <property type="entry name" value="GST_C_3"/>
    <property type="match status" value="1"/>
</dbReference>
<feature type="domain" description="GST N-terminal" evidence="1">
    <location>
        <begin position="2"/>
        <end position="81"/>
    </location>
</feature>
<dbReference type="PROSITE" id="PS50404">
    <property type="entry name" value="GST_NTER"/>
    <property type="match status" value="1"/>
</dbReference>
<evidence type="ECO:0000259" key="2">
    <source>
        <dbReference type="PROSITE" id="PS50405"/>
    </source>
</evidence>
<dbReference type="SUPFAM" id="SSF52833">
    <property type="entry name" value="Thioredoxin-like"/>
    <property type="match status" value="1"/>
</dbReference>